<feature type="transmembrane region" description="Helical" evidence="5">
    <location>
        <begin position="128"/>
        <end position="149"/>
    </location>
</feature>
<name>A0A1L9BA93_9BACT</name>
<evidence type="ECO:0000256" key="2">
    <source>
        <dbReference type="ARBA" id="ARBA00022692"/>
    </source>
</evidence>
<feature type="transmembrane region" description="Helical" evidence="5">
    <location>
        <begin position="237"/>
        <end position="256"/>
    </location>
</feature>
<dbReference type="PANTHER" id="PTHR37422:SF13">
    <property type="entry name" value="LIPOPOLYSACCHARIDE BIOSYNTHESIS PROTEIN PA4999-RELATED"/>
    <property type="match status" value="1"/>
</dbReference>
<dbReference type="Pfam" id="PF04932">
    <property type="entry name" value="Wzy_C"/>
    <property type="match status" value="1"/>
</dbReference>
<keyword evidence="2 5" id="KW-0812">Transmembrane</keyword>
<dbReference type="InterPro" id="IPR007016">
    <property type="entry name" value="O-antigen_ligase-rel_domated"/>
</dbReference>
<reference evidence="8" key="1">
    <citation type="submission" date="2016-11" db="EMBL/GenBank/DDBJ databases">
        <authorList>
            <person name="Shukria A."/>
            <person name="Stevens D.C."/>
        </authorList>
    </citation>
    <scope>NUCLEOTIDE SEQUENCE [LARGE SCALE GENOMIC DNA]</scope>
    <source>
        <strain evidence="8">Cbfe23</strain>
    </source>
</reference>
<evidence type="ECO:0000259" key="6">
    <source>
        <dbReference type="Pfam" id="PF04932"/>
    </source>
</evidence>
<feature type="transmembrane region" description="Helical" evidence="5">
    <location>
        <begin position="215"/>
        <end position="232"/>
    </location>
</feature>
<feature type="transmembrane region" description="Helical" evidence="5">
    <location>
        <begin position="325"/>
        <end position="349"/>
    </location>
</feature>
<evidence type="ECO:0000313" key="8">
    <source>
        <dbReference type="Proteomes" id="UP000182229"/>
    </source>
</evidence>
<accession>A0A1L9BA93</accession>
<feature type="transmembrane region" description="Helical" evidence="5">
    <location>
        <begin position="99"/>
        <end position="121"/>
    </location>
</feature>
<feature type="transmembrane region" description="Helical" evidence="5">
    <location>
        <begin position="40"/>
        <end position="57"/>
    </location>
</feature>
<dbReference type="Proteomes" id="UP000182229">
    <property type="component" value="Unassembled WGS sequence"/>
</dbReference>
<evidence type="ECO:0000256" key="5">
    <source>
        <dbReference type="SAM" id="Phobius"/>
    </source>
</evidence>
<feature type="domain" description="O-antigen ligase-related" evidence="6">
    <location>
        <begin position="199"/>
        <end position="341"/>
    </location>
</feature>
<feature type="transmembrane region" description="Helical" evidence="5">
    <location>
        <begin position="77"/>
        <end position="93"/>
    </location>
</feature>
<dbReference type="AlphaFoldDB" id="A0A1L9BA93"/>
<evidence type="ECO:0000256" key="3">
    <source>
        <dbReference type="ARBA" id="ARBA00022989"/>
    </source>
</evidence>
<keyword evidence="3 5" id="KW-1133">Transmembrane helix</keyword>
<gene>
    <name evidence="7" type="ORF">BON30_16645</name>
</gene>
<organism evidence="7 8">
    <name type="scientific">Cystobacter ferrugineus</name>
    <dbReference type="NCBI Taxonomy" id="83449"/>
    <lineage>
        <taxon>Bacteria</taxon>
        <taxon>Pseudomonadati</taxon>
        <taxon>Myxococcota</taxon>
        <taxon>Myxococcia</taxon>
        <taxon>Myxococcales</taxon>
        <taxon>Cystobacterineae</taxon>
        <taxon>Archangiaceae</taxon>
        <taxon>Cystobacter</taxon>
    </lineage>
</organism>
<evidence type="ECO:0000256" key="4">
    <source>
        <dbReference type="ARBA" id="ARBA00023136"/>
    </source>
</evidence>
<dbReference type="InterPro" id="IPR051533">
    <property type="entry name" value="WaaL-like"/>
</dbReference>
<feature type="transmembrane region" description="Helical" evidence="5">
    <location>
        <begin position="169"/>
        <end position="185"/>
    </location>
</feature>
<protein>
    <submittedName>
        <fullName evidence="7">O-antigen polymerase</fullName>
    </submittedName>
</protein>
<dbReference type="GO" id="GO:0016020">
    <property type="term" value="C:membrane"/>
    <property type="evidence" value="ECO:0007669"/>
    <property type="project" value="UniProtKB-SubCell"/>
</dbReference>
<reference evidence="7 8" key="2">
    <citation type="submission" date="2016-12" db="EMBL/GenBank/DDBJ databases">
        <title>Draft Genome Sequence of Cystobacter ferrugineus Strain Cbfe23.</title>
        <authorList>
            <person name="Akbar S."/>
            <person name="Dowd S.E."/>
            <person name="Stevens D.C."/>
        </authorList>
    </citation>
    <scope>NUCLEOTIDE SEQUENCE [LARGE SCALE GENOMIC DNA]</scope>
    <source>
        <strain evidence="7 8">Cbfe23</strain>
    </source>
</reference>
<feature type="transmembrane region" description="Helical" evidence="5">
    <location>
        <begin position="192"/>
        <end position="209"/>
    </location>
</feature>
<evidence type="ECO:0000256" key="1">
    <source>
        <dbReference type="ARBA" id="ARBA00004141"/>
    </source>
</evidence>
<dbReference type="EMBL" id="MPIN01000004">
    <property type="protein sequence ID" value="OJH39165.1"/>
    <property type="molecule type" value="Genomic_DNA"/>
</dbReference>
<keyword evidence="8" id="KW-1185">Reference proteome</keyword>
<evidence type="ECO:0000313" key="7">
    <source>
        <dbReference type="EMBL" id="OJH39165.1"/>
    </source>
</evidence>
<dbReference type="RefSeq" id="WP_071899335.1">
    <property type="nucleotide sequence ID" value="NZ_MPIN01000004.1"/>
</dbReference>
<dbReference type="STRING" id="83449.BON30_16645"/>
<sequence length="418" mass="44025">MTWIRCSGLGFIAALYVLAGRWGFHRLASANPEPDPFLELRLWIVLGGVVLATLGLLHRAHRAARPGESRPDTRLSMALLLFLGYLCTSSLWAPDASFALGKLYDLVLVGVMSVGFGLAALRQPAARVLDAFWAVVVVATGLLALTGVSQLLGGGGGARLAVLGGGPNIFARLMGLFALGALYFWHRRGQTWLWIPMAAAGVMLALLTGSRGGTAAILAGVLTFLVVGCIPLRRLALLSLLATAVVLAVITLTPLGKALTRSMEERFLRLTLNYEGGSDSESKVYLSGRESLYAAAYELGLDNPVAGAGLAAFPALGLGVYPHNLFLEVFCEGGALGLAFLGWTLFAFLRSAFRGRHRIDGATVGAVVLVLLGSQSSGDLYDTRALFLLMVMSSCTLAARTPFVPSPPLAHPAVHGAA</sequence>
<keyword evidence="4 5" id="KW-0472">Membrane</keyword>
<proteinExistence type="predicted"/>
<dbReference type="OrthoDB" id="5525762at2"/>
<dbReference type="PANTHER" id="PTHR37422">
    <property type="entry name" value="TEICHURONIC ACID BIOSYNTHESIS PROTEIN TUAE"/>
    <property type="match status" value="1"/>
</dbReference>
<comment type="caution">
    <text evidence="7">The sequence shown here is derived from an EMBL/GenBank/DDBJ whole genome shotgun (WGS) entry which is preliminary data.</text>
</comment>
<comment type="subcellular location">
    <subcellularLocation>
        <location evidence="1">Membrane</location>
        <topology evidence="1">Multi-pass membrane protein</topology>
    </subcellularLocation>
</comment>